<comment type="subcellular location">
    <subcellularLocation>
        <location evidence="1">Cell inner membrane</location>
        <topology evidence="1">Single-pass membrane protein</topology>
    </subcellularLocation>
</comment>
<keyword evidence="8 11" id="KW-0472">Membrane</keyword>
<dbReference type="InterPro" id="IPR012902">
    <property type="entry name" value="N_methyl_site"/>
</dbReference>
<dbReference type="Proteomes" id="UP000036902">
    <property type="component" value="Chromosome"/>
</dbReference>
<evidence type="ECO:0000256" key="3">
    <source>
        <dbReference type="ARBA" id="ARBA00022475"/>
    </source>
</evidence>
<accession>A0A140IE87</accession>
<evidence type="ECO:0000256" key="4">
    <source>
        <dbReference type="ARBA" id="ARBA00022481"/>
    </source>
</evidence>
<sequence length="168" mass="18281">MEALSPIRGTKTPRGFTLIEVMVVLSLLAMLAQGLSMSLDALQSRDRDRAVDVLRMRLAFAAERAWVRGQPVAFERTPDGYRFLARDTTGGGWQPVADSSVLAERRLPDALRWSALEVEGRAANYQALLVFGPAQTTFRLELTDGSGWHAALGGRDGRVERLAGGTGP</sequence>
<protein>
    <recommendedName>
        <fullName evidence="2">Type II secretion system protein H</fullName>
    </recommendedName>
    <alternativeName>
        <fullName evidence="10">General secretion pathway protein H</fullName>
    </alternativeName>
</protein>
<evidence type="ECO:0000256" key="8">
    <source>
        <dbReference type="ARBA" id="ARBA00023136"/>
    </source>
</evidence>
<comment type="similarity">
    <text evidence="9">Belongs to the GSP H family.</text>
</comment>
<dbReference type="Pfam" id="PF12019">
    <property type="entry name" value="GspH"/>
    <property type="match status" value="1"/>
</dbReference>
<dbReference type="Gene3D" id="3.55.40.10">
    <property type="entry name" value="minor pseudopilin epsh domain"/>
    <property type="match status" value="1"/>
</dbReference>
<keyword evidence="14" id="KW-1185">Reference proteome</keyword>
<reference evidence="14" key="1">
    <citation type="submission" date="2016-03" db="EMBL/GenBank/DDBJ databases">
        <authorList>
            <person name="Ma C."/>
            <person name="Zhou S."/>
            <person name="Yang G."/>
        </authorList>
    </citation>
    <scope>NUCLEOTIDE SEQUENCE [LARGE SCALE GENOMIC DNA]</scope>
    <source>
        <strain evidence="14">SgZ-1</strain>
    </source>
</reference>
<evidence type="ECO:0000256" key="9">
    <source>
        <dbReference type="ARBA" id="ARBA00025772"/>
    </source>
</evidence>
<dbReference type="GO" id="GO:0005886">
    <property type="term" value="C:plasma membrane"/>
    <property type="evidence" value="ECO:0007669"/>
    <property type="project" value="UniProtKB-SubCell"/>
</dbReference>
<feature type="transmembrane region" description="Helical" evidence="11">
    <location>
        <begin position="15"/>
        <end position="39"/>
    </location>
</feature>
<evidence type="ECO:0000256" key="7">
    <source>
        <dbReference type="ARBA" id="ARBA00022989"/>
    </source>
</evidence>
<evidence type="ECO:0000256" key="1">
    <source>
        <dbReference type="ARBA" id="ARBA00004377"/>
    </source>
</evidence>
<keyword evidence="4" id="KW-0488">Methylation</keyword>
<dbReference type="NCBIfam" id="TIGR02532">
    <property type="entry name" value="IV_pilin_GFxxxE"/>
    <property type="match status" value="1"/>
</dbReference>
<dbReference type="AlphaFoldDB" id="A0A140IE87"/>
<dbReference type="STRING" id="1134435.AC731_003375"/>
<evidence type="ECO:0000256" key="11">
    <source>
        <dbReference type="SAM" id="Phobius"/>
    </source>
</evidence>
<evidence type="ECO:0000256" key="6">
    <source>
        <dbReference type="ARBA" id="ARBA00022692"/>
    </source>
</evidence>
<dbReference type="InterPro" id="IPR045584">
    <property type="entry name" value="Pilin-like"/>
</dbReference>
<dbReference type="GO" id="GO:0015628">
    <property type="term" value="P:protein secretion by the type II secretion system"/>
    <property type="evidence" value="ECO:0007669"/>
    <property type="project" value="InterPro"/>
</dbReference>
<dbReference type="KEGG" id="thu:AC731_003375"/>
<dbReference type="GO" id="GO:0015627">
    <property type="term" value="C:type II protein secretion system complex"/>
    <property type="evidence" value="ECO:0007669"/>
    <property type="project" value="InterPro"/>
</dbReference>
<organism evidence="13 14">
    <name type="scientific">Thauera humireducens</name>
    <dbReference type="NCBI Taxonomy" id="1134435"/>
    <lineage>
        <taxon>Bacteria</taxon>
        <taxon>Pseudomonadati</taxon>
        <taxon>Pseudomonadota</taxon>
        <taxon>Betaproteobacteria</taxon>
        <taxon>Rhodocyclales</taxon>
        <taxon>Zoogloeaceae</taxon>
        <taxon>Thauera</taxon>
    </lineage>
</organism>
<gene>
    <name evidence="13" type="ORF">AC731_003375</name>
</gene>
<evidence type="ECO:0000259" key="12">
    <source>
        <dbReference type="Pfam" id="PF12019"/>
    </source>
</evidence>
<dbReference type="RefSeq" id="WP_048709237.1">
    <property type="nucleotide sequence ID" value="NZ_CP014646.1"/>
</dbReference>
<dbReference type="Pfam" id="PF07963">
    <property type="entry name" value="N_methyl"/>
    <property type="match status" value="1"/>
</dbReference>
<keyword evidence="7 11" id="KW-1133">Transmembrane helix</keyword>
<evidence type="ECO:0000256" key="2">
    <source>
        <dbReference type="ARBA" id="ARBA00021549"/>
    </source>
</evidence>
<feature type="domain" description="General secretion pathway GspH" evidence="12">
    <location>
        <begin position="51"/>
        <end position="148"/>
    </location>
</feature>
<dbReference type="EMBL" id="CP014646">
    <property type="protein sequence ID" value="AMO36062.1"/>
    <property type="molecule type" value="Genomic_DNA"/>
</dbReference>
<dbReference type="InterPro" id="IPR022346">
    <property type="entry name" value="T2SS_GspH"/>
</dbReference>
<evidence type="ECO:0000256" key="10">
    <source>
        <dbReference type="ARBA" id="ARBA00030775"/>
    </source>
</evidence>
<keyword evidence="6 11" id="KW-0812">Transmembrane</keyword>
<keyword evidence="3" id="KW-1003">Cell membrane</keyword>
<dbReference type="SUPFAM" id="SSF54523">
    <property type="entry name" value="Pili subunits"/>
    <property type="match status" value="1"/>
</dbReference>
<evidence type="ECO:0000256" key="5">
    <source>
        <dbReference type="ARBA" id="ARBA00022519"/>
    </source>
</evidence>
<name>A0A140IE87_9RHOO</name>
<keyword evidence="5" id="KW-0997">Cell inner membrane</keyword>
<proteinExistence type="inferred from homology"/>
<evidence type="ECO:0000313" key="14">
    <source>
        <dbReference type="Proteomes" id="UP000036902"/>
    </source>
</evidence>
<evidence type="ECO:0000313" key="13">
    <source>
        <dbReference type="EMBL" id="AMO36062.1"/>
    </source>
</evidence>